<dbReference type="InterPro" id="IPR041895">
    <property type="entry name" value="ArdA_dom1"/>
</dbReference>
<dbReference type="EMBL" id="AP018218">
    <property type="protein sequence ID" value="BAY73205.1"/>
    <property type="molecule type" value="Genomic_DNA"/>
</dbReference>
<dbReference type="AlphaFoldDB" id="A0A1Z4KW01"/>
<organism evidence="1 2">
    <name type="scientific">Trichormus variabilis NIES-23</name>
    <dbReference type="NCBI Taxonomy" id="1973479"/>
    <lineage>
        <taxon>Bacteria</taxon>
        <taxon>Bacillati</taxon>
        <taxon>Cyanobacteriota</taxon>
        <taxon>Cyanophyceae</taxon>
        <taxon>Nostocales</taxon>
        <taxon>Nostocaceae</taxon>
        <taxon>Trichormus</taxon>
    </lineage>
</organism>
<sequence length="250" mass="29125">MNLFSNTLIFHSELDAQLVAEQIYNCYLEGNILTVPFQEQRAVDLAISLAGVDLPIVKGASCLLPFPKHERECQDDDAPQIYVACLSAYNNGKLHGMWIDCTQDASDIQEDIEWMLSWSPCRNYEACEEWAIHDFQNWHGIHLDEYESIEKLAELAQTLSEHGTAYAAYYEYDSSEASVEDFQEHYWGEYESEQDFVYDQLEQQGLIKNLEDMGIPSFYLDFEAIARDWFIDSYYSVEESYKKVYVFSRH</sequence>
<keyword evidence="1" id="KW-0614">Plasmid</keyword>
<geneLocation type="plasmid" evidence="1">
    <name>plasmid2</name>
</geneLocation>
<dbReference type="InterPro" id="IPR009899">
    <property type="entry name" value="ArdA"/>
</dbReference>
<reference evidence="1 2" key="1">
    <citation type="submission" date="2017-06" db="EMBL/GenBank/DDBJ databases">
        <title>Genome sequencing of cyanobaciteial culture collection at National Institute for Environmental Studies (NIES).</title>
        <authorList>
            <person name="Hirose Y."/>
            <person name="Shimura Y."/>
            <person name="Fujisawa T."/>
            <person name="Nakamura Y."/>
            <person name="Kawachi M."/>
        </authorList>
    </citation>
    <scope>NUCLEOTIDE SEQUENCE [LARGE SCALE GENOMIC DNA]</scope>
    <source>
        <strain evidence="1 2">NIES-23</strain>
        <plasmid evidence="2">Plasmid Plasmid2 dna</plasmid>
    </source>
</reference>
<accession>A0A1Z4KW01</accession>
<evidence type="ECO:0000313" key="2">
    <source>
        <dbReference type="Proteomes" id="UP000217507"/>
    </source>
</evidence>
<protein>
    <submittedName>
        <fullName evidence="1">Antirestriction protein</fullName>
    </submittedName>
</protein>
<proteinExistence type="predicted"/>
<gene>
    <name evidence="1" type="ORF">NIES23_60330</name>
</gene>
<dbReference type="Gene3D" id="3.10.20.480">
    <property type="entry name" value="Antirestriction protein ArdA, domain 1"/>
    <property type="match status" value="1"/>
</dbReference>
<evidence type="ECO:0000313" key="1">
    <source>
        <dbReference type="EMBL" id="BAY73205.1"/>
    </source>
</evidence>
<dbReference type="Pfam" id="PF07275">
    <property type="entry name" value="ArdA"/>
    <property type="match status" value="1"/>
</dbReference>
<dbReference type="Proteomes" id="UP000217507">
    <property type="component" value="Plasmid Plasmid2 dna"/>
</dbReference>
<name>A0A1Z4KW01_ANAVA</name>